<accession>A0A8R1TMQ3</accession>
<dbReference type="EMBL" id="CMVM020000441">
    <property type="status" value="NOT_ANNOTATED_CDS"/>
    <property type="molecule type" value="Genomic_DNA"/>
</dbReference>
<reference evidence="2" key="1">
    <citation type="submission" date="2013-10" db="EMBL/GenBank/DDBJ databases">
        <title>Genome sequencing of Onchocerca volvulus.</title>
        <authorList>
            <person name="Cotton J."/>
            <person name="Tsai J."/>
            <person name="Stanley E."/>
            <person name="Tracey A."/>
            <person name="Holroyd N."/>
            <person name="Lustigman S."/>
            <person name="Berriman M."/>
        </authorList>
    </citation>
    <scope>NUCLEOTIDE SEQUENCE</scope>
</reference>
<protein>
    <submittedName>
        <fullName evidence="1">Uncharacterized protein</fullName>
    </submittedName>
</protein>
<evidence type="ECO:0000313" key="1">
    <source>
        <dbReference type="EnsemblMetazoa" id="OVOC12346.1"/>
    </source>
</evidence>
<organism evidence="1 2">
    <name type="scientific">Onchocerca volvulus</name>
    <dbReference type="NCBI Taxonomy" id="6282"/>
    <lineage>
        <taxon>Eukaryota</taxon>
        <taxon>Metazoa</taxon>
        <taxon>Ecdysozoa</taxon>
        <taxon>Nematoda</taxon>
        <taxon>Chromadorea</taxon>
        <taxon>Rhabditida</taxon>
        <taxon>Spirurina</taxon>
        <taxon>Spiruromorpha</taxon>
        <taxon>Filarioidea</taxon>
        <taxon>Onchocercidae</taxon>
        <taxon>Onchocerca</taxon>
    </lineage>
</organism>
<sequence length="92" mass="10598">MQKRILSIIARPRKELTKWNLIHRRPKGLPKENLIQLSEVNFRLRLNSANIKTIGLCNAINEIFLSLFIAEVVKTRNFTKGQKASNIKTLSV</sequence>
<evidence type="ECO:0000313" key="2">
    <source>
        <dbReference type="Proteomes" id="UP000024404"/>
    </source>
</evidence>
<reference evidence="1" key="2">
    <citation type="submission" date="2022-06" db="UniProtKB">
        <authorList>
            <consortium name="EnsemblMetazoa"/>
        </authorList>
    </citation>
    <scope>IDENTIFICATION</scope>
</reference>
<dbReference type="AlphaFoldDB" id="A0A8R1TMQ3"/>
<dbReference type="Proteomes" id="UP000024404">
    <property type="component" value="Unassembled WGS sequence"/>
</dbReference>
<dbReference type="EnsemblMetazoa" id="OVOC12346.1">
    <property type="protein sequence ID" value="OVOC12346.1"/>
    <property type="gene ID" value="WBGene00249155"/>
</dbReference>
<proteinExistence type="predicted"/>
<name>A0A8R1TMQ3_ONCVO</name>
<keyword evidence="2" id="KW-1185">Reference proteome</keyword>